<dbReference type="EMBL" id="BK032800">
    <property type="protein sequence ID" value="DAF60951.1"/>
    <property type="molecule type" value="Genomic_DNA"/>
</dbReference>
<name>A0A8S5TD88_9CAUD</name>
<dbReference type="InterPro" id="IPR013783">
    <property type="entry name" value="Ig-like_fold"/>
</dbReference>
<sequence>MAVRIFRNSFGGGEISNTMYARVDDAKNQTGLAKCKNFIVEPQGPVFRRPGFEYVAHTKYSDRKCRLIPFLFSLDQTMVLEVGHKYIRFHTHKQTLMSGNAPYEITTPYEEADLFELSFVQSIDVITIAHINYPTKTLRRHGATDWRLENVNFNTTLSAPTGLAVTQTIGPDVEEKNKGLFKRKYGVTALNADASEESPLSATVEINCNPFADGAYNTLTWNAVPGAAMYRAYRNVGGVYSYIGQTSETSIIDDAISPDSGITPPRYDSEIASGYPGTVSYFDQRKIFAGTRTKPQYIWMTAAGSENSMAYHLPVQATDRISARIYARDVNRIRHLVPLSRLILLTASGCWVVGTTDTDALTPDSISFKAQNAEGASSVNPVVVNSACVYAAARGGHLREMGYSYERGGFISGDLCLRAPHLFDHKTVIDLDYSKAPNPIIWSVSSDGVLVAFTYIPEQQIGAFSTIETRGSFESVTVVSEGYEDIPYVVTCRRINGQTVRFIERMHEVQSSSRAESCYVDCAGFYQGNPTTTITGLSWLEGETVSILADGYVVPDQKVVSGKITLEDEASTVYVGLQYDSDMVTLPIHLQLNDMSYGTSHRKNIAEVTLRLNESSGVSAGSSFEKLYHIQPRATELPGYPPNLRSGIYDLQIKPKWSDEGQVYIRQSLPLPLRITSITTTVEIS</sequence>
<proteinExistence type="predicted"/>
<evidence type="ECO:0000313" key="1">
    <source>
        <dbReference type="EMBL" id="DAF60951.1"/>
    </source>
</evidence>
<reference evidence="1" key="1">
    <citation type="journal article" date="2021" name="Proc. Natl. Acad. Sci. U.S.A.">
        <title>A Catalog of Tens of Thousands of Viruses from Human Metagenomes Reveals Hidden Associations with Chronic Diseases.</title>
        <authorList>
            <person name="Tisza M.J."/>
            <person name="Buck C.B."/>
        </authorList>
    </citation>
    <scope>NUCLEOTIDE SEQUENCE</scope>
    <source>
        <strain evidence="1">CtlMy11</strain>
    </source>
</reference>
<organism evidence="1">
    <name type="scientific">Podoviridae sp. ctlMy11</name>
    <dbReference type="NCBI Taxonomy" id="2827746"/>
    <lineage>
        <taxon>Viruses</taxon>
        <taxon>Duplodnaviria</taxon>
        <taxon>Heunggongvirae</taxon>
        <taxon>Uroviricota</taxon>
        <taxon>Caudoviricetes</taxon>
    </lineage>
</organism>
<dbReference type="Gene3D" id="2.60.40.10">
    <property type="entry name" value="Immunoglobulins"/>
    <property type="match status" value="1"/>
</dbReference>
<protein>
    <submittedName>
        <fullName evidence="1">Stabilization protein</fullName>
    </submittedName>
</protein>
<accession>A0A8S5TD88</accession>